<dbReference type="Proteomes" id="UP000199548">
    <property type="component" value="Unassembled WGS sequence"/>
</dbReference>
<protein>
    <submittedName>
        <fullName evidence="3">Fatty acid desaturase</fullName>
    </submittedName>
</protein>
<reference evidence="3 4" key="1">
    <citation type="submission" date="2016-10" db="EMBL/GenBank/DDBJ databases">
        <authorList>
            <person name="de Groot N.N."/>
        </authorList>
    </citation>
    <scope>NUCLEOTIDE SEQUENCE [LARGE SCALE GENOMIC DNA]</scope>
    <source>
        <strain evidence="3 4">LMG 23650</strain>
    </source>
</reference>
<keyword evidence="1" id="KW-0812">Transmembrane</keyword>
<dbReference type="Pfam" id="PF00487">
    <property type="entry name" value="FA_desaturase"/>
    <property type="match status" value="1"/>
</dbReference>
<evidence type="ECO:0000256" key="1">
    <source>
        <dbReference type="SAM" id="Phobius"/>
    </source>
</evidence>
<keyword evidence="4" id="KW-1185">Reference proteome</keyword>
<organism evidence="3 4">
    <name type="scientific">Paraburkholderia megapolitana</name>
    <dbReference type="NCBI Taxonomy" id="420953"/>
    <lineage>
        <taxon>Bacteria</taxon>
        <taxon>Pseudomonadati</taxon>
        <taxon>Pseudomonadota</taxon>
        <taxon>Betaproteobacteria</taxon>
        <taxon>Burkholderiales</taxon>
        <taxon>Burkholderiaceae</taxon>
        <taxon>Paraburkholderia</taxon>
    </lineage>
</organism>
<feature type="transmembrane region" description="Helical" evidence="1">
    <location>
        <begin position="25"/>
        <end position="43"/>
    </location>
</feature>
<feature type="domain" description="Fatty acid desaturase" evidence="2">
    <location>
        <begin position="48"/>
        <end position="300"/>
    </location>
</feature>
<dbReference type="STRING" id="420953.SAMN05192543_10284"/>
<keyword evidence="1" id="KW-0472">Membrane</keyword>
<dbReference type="InterPro" id="IPR005804">
    <property type="entry name" value="FA_desaturase_dom"/>
</dbReference>
<accession>A0A1I3FRE8</accession>
<feature type="transmembrane region" description="Helical" evidence="1">
    <location>
        <begin position="141"/>
        <end position="163"/>
    </location>
</feature>
<evidence type="ECO:0000259" key="2">
    <source>
        <dbReference type="Pfam" id="PF00487"/>
    </source>
</evidence>
<sequence length="318" mass="36207">MSTFPTPAELRLMLPFTAPARPWRLVRYACVDWLVIVACWIAMSRFAHPLVYVAGVLLIAGRLQALGVILHDACHLPSRRRTFPLVVVEALAGWPIGSTVAAMRYHHLRHHRAVCTPEDPYLHRLAAHGGWVKRAMMVRGALLPIWWPLRALMAPLALVWPAFRPWYARGFMQDRSKHDLRRHPEVLACIRADLPHCAAYLLAIAAVLVWHLPFFTYYGLPWIVGGIMNANRVLIEHDHVESGERTQEAVWAMTHTWHYGWAGKLILFPRNIGFHQVHHVYPALALEHLPAVHRFLLDRLQAAARDRANPATSSNHPA</sequence>
<dbReference type="GO" id="GO:0006629">
    <property type="term" value="P:lipid metabolic process"/>
    <property type="evidence" value="ECO:0007669"/>
    <property type="project" value="InterPro"/>
</dbReference>
<feature type="transmembrane region" description="Helical" evidence="1">
    <location>
        <begin position="50"/>
        <end position="70"/>
    </location>
</feature>
<proteinExistence type="predicted"/>
<keyword evidence="1" id="KW-1133">Transmembrane helix</keyword>
<gene>
    <name evidence="3" type="ORF">SAMN05192543_10284</name>
</gene>
<evidence type="ECO:0000313" key="3">
    <source>
        <dbReference type="EMBL" id="SFI13795.1"/>
    </source>
</evidence>
<feature type="transmembrane region" description="Helical" evidence="1">
    <location>
        <begin position="200"/>
        <end position="220"/>
    </location>
</feature>
<dbReference type="RefSeq" id="WP_091009184.1">
    <property type="nucleotide sequence ID" value="NZ_CP041745.1"/>
</dbReference>
<feature type="transmembrane region" description="Helical" evidence="1">
    <location>
        <begin position="82"/>
        <end position="103"/>
    </location>
</feature>
<name>A0A1I3FRE8_9BURK</name>
<dbReference type="EMBL" id="FOQU01000002">
    <property type="protein sequence ID" value="SFI13795.1"/>
    <property type="molecule type" value="Genomic_DNA"/>
</dbReference>
<evidence type="ECO:0000313" key="4">
    <source>
        <dbReference type="Proteomes" id="UP000199548"/>
    </source>
</evidence>
<dbReference type="OrthoDB" id="9800167at2"/>
<dbReference type="AlphaFoldDB" id="A0A1I3FRE8"/>